<keyword evidence="6 10" id="KW-0560">Oxidoreductase</keyword>
<dbReference type="RefSeq" id="WP_070931918.1">
    <property type="nucleotide sequence ID" value="NZ_MIPT01000001.1"/>
</dbReference>
<dbReference type="OrthoDB" id="9778912at2"/>
<accession>A0A1S1H814</accession>
<keyword evidence="5" id="KW-0288">FMN</keyword>
<organism evidence="10 11">
    <name type="scientific">Edaphosphingomonas haloaromaticamans</name>
    <dbReference type="NCBI Taxonomy" id="653954"/>
    <lineage>
        <taxon>Bacteria</taxon>
        <taxon>Pseudomonadati</taxon>
        <taxon>Pseudomonadota</taxon>
        <taxon>Alphaproteobacteria</taxon>
        <taxon>Sphingomonadales</taxon>
        <taxon>Rhizorhabdaceae</taxon>
        <taxon>Edaphosphingomonas</taxon>
    </lineage>
</organism>
<comment type="catalytic activity">
    <reaction evidence="9">
        <text>3 propionate 3-nitronate + 3 O2 + H2O = 3 3-oxopropanoate + 2 nitrate + nitrite + H2O2 + 3 H(+)</text>
        <dbReference type="Rhea" id="RHEA:57332"/>
        <dbReference type="ChEBI" id="CHEBI:15377"/>
        <dbReference type="ChEBI" id="CHEBI:15378"/>
        <dbReference type="ChEBI" id="CHEBI:15379"/>
        <dbReference type="ChEBI" id="CHEBI:16240"/>
        <dbReference type="ChEBI" id="CHEBI:16301"/>
        <dbReference type="ChEBI" id="CHEBI:17632"/>
        <dbReference type="ChEBI" id="CHEBI:33190"/>
        <dbReference type="ChEBI" id="CHEBI:136067"/>
    </reaction>
</comment>
<evidence type="ECO:0000313" key="11">
    <source>
        <dbReference type="Proteomes" id="UP000179467"/>
    </source>
</evidence>
<keyword evidence="7 10" id="KW-0503">Monooxygenase</keyword>
<dbReference type="PANTHER" id="PTHR42747:SF3">
    <property type="entry name" value="NITRONATE MONOOXYGENASE-RELATED"/>
    <property type="match status" value="1"/>
</dbReference>
<comment type="cofactor">
    <cofactor evidence="1">
        <name>FMN</name>
        <dbReference type="ChEBI" id="CHEBI:58210"/>
    </cofactor>
</comment>
<dbReference type="InterPro" id="IPR004136">
    <property type="entry name" value="NMO"/>
</dbReference>
<evidence type="ECO:0000256" key="6">
    <source>
        <dbReference type="ARBA" id="ARBA00023002"/>
    </source>
</evidence>
<evidence type="ECO:0000256" key="8">
    <source>
        <dbReference type="ARBA" id="ARBA00031155"/>
    </source>
</evidence>
<dbReference type="SUPFAM" id="SSF51412">
    <property type="entry name" value="Inosine monophosphate dehydrogenase (IMPDH)"/>
    <property type="match status" value="1"/>
</dbReference>
<dbReference type="AlphaFoldDB" id="A0A1S1H814"/>
<dbReference type="GO" id="GO:0009636">
    <property type="term" value="P:response to toxic substance"/>
    <property type="evidence" value="ECO:0007669"/>
    <property type="project" value="UniProtKB-KW"/>
</dbReference>
<dbReference type="Gene3D" id="3.20.20.70">
    <property type="entry name" value="Aldolase class I"/>
    <property type="match status" value="1"/>
</dbReference>
<dbReference type="PANTHER" id="PTHR42747">
    <property type="entry name" value="NITRONATE MONOOXYGENASE-RELATED"/>
    <property type="match status" value="1"/>
</dbReference>
<keyword evidence="11" id="KW-1185">Reference proteome</keyword>
<name>A0A1S1H814_9SPHN</name>
<sequence length="355" mass="36884">MVTRASFLKRLGSAHPILLAPMAGAGGVGLAAGAMAGGAVGTLPCAMLSPGALRSQYSELRARAAGPINLNFFCHRLGTEPDDSAWRALLEPFYAEFHVGPPTTPPPLRAPFDAAMADLVEELRPEIVSFHFGLPDPPLMDRARGAGALILASATSVAEARWLAAHGVDAVIAQGWEAGGHAGRFLGEDPAAQMGLMALVPQVVDAVDVPVIAAGGIADGRGIAAALLLGASAVQIGSAYLHCPESLIHEPHRDLLASEAAEHSLFTNLFSGGLARGIPNRLMKALGPIREEAPRFPYASTALARLRTADPEGFGPCWAGQSARIGRPLPARTLTEHLAADALALLGRTDTGWQL</sequence>
<evidence type="ECO:0000256" key="4">
    <source>
        <dbReference type="ARBA" id="ARBA00022630"/>
    </source>
</evidence>
<dbReference type="GO" id="GO:0018580">
    <property type="term" value="F:nitronate monooxygenase activity"/>
    <property type="evidence" value="ECO:0007669"/>
    <property type="project" value="InterPro"/>
</dbReference>
<reference evidence="10 11" key="1">
    <citation type="submission" date="2016-09" db="EMBL/GenBank/DDBJ databases">
        <title>Metabolic pathway, cell adaptation mechanisms and a novel monoxygenase revealed through proteogenomic-transcription analysis of a Sphingomonas haloaromaticamans strain degrading the fungicide ortho-phenylphenol.</title>
        <authorList>
            <person name="Perruchon C."/>
            <person name="Papadopoulou E.S."/>
            <person name="Rousidou C."/>
            <person name="Vasileiadis S."/>
            <person name="Tanou G."/>
            <person name="Amoutzias G."/>
            <person name="Molassiotis A."/>
            <person name="Karpouzas D.G."/>
        </authorList>
    </citation>
    <scope>NUCLEOTIDE SEQUENCE [LARGE SCALE GENOMIC DNA]</scope>
    <source>
        <strain evidence="10 11">P3</strain>
    </source>
</reference>
<evidence type="ECO:0000256" key="9">
    <source>
        <dbReference type="ARBA" id="ARBA00049401"/>
    </source>
</evidence>
<dbReference type="CDD" id="cd04730">
    <property type="entry name" value="NPD_like"/>
    <property type="match status" value="1"/>
</dbReference>
<proteinExistence type="inferred from homology"/>
<keyword evidence="4" id="KW-0285">Flavoprotein</keyword>
<comment type="similarity">
    <text evidence="2">Belongs to the nitronate monooxygenase family. NMO class I subfamily.</text>
</comment>
<evidence type="ECO:0000256" key="7">
    <source>
        <dbReference type="ARBA" id="ARBA00023033"/>
    </source>
</evidence>
<protein>
    <recommendedName>
        <fullName evidence="8">Propionate 3-nitronate monooxygenase</fullName>
    </recommendedName>
</protein>
<evidence type="ECO:0000256" key="5">
    <source>
        <dbReference type="ARBA" id="ARBA00022643"/>
    </source>
</evidence>
<evidence type="ECO:0000313" key="10">
    <source>
        <dbReference type="EMBL" id="OHT18329.1"/>
    </source>
</evidence>
<dbReference type="InterPro" id="IPR013785">
    <property type="entry name" value="Aldolase_TIM"/>
</dbReference>
<gene>
    <name evidence="10" type="ORF">BHE75_00300</name>
</gene>
<dbReference type="Proteomes" id="UP000179467">
    <property type="component" value="Unassembled WGS sequence"/>
</dbReference>
<evidence type="ECO:0000256" key="1">
    <source>
        <dbReference type="ARBA" id="ARBA00001917"/>
    </source>
</evidence>
<dbReference type="EMBL" id="MIPT01000001">
    <property type="protein sequence ID" value="OHT18329.1"/>
    <property type="molecule type" value="Genomic_DNA"/>
</dbReference>
<comment type="caution">
    <text evidence="10">The sequence shown here is derived from an EMBL/GenBank/DDBJ whole genome shotgun (WGS) entry which is preliminary data.</text>
</comment>
<evidence type="ECO:0000256" key="3">
    <source>
        <dbReference type="ARBA" id="ARBA00022575"/>
    </source>
</evidence>
<evidence type="ECO:0000256" key="2">
    <source>
        <dbReference type="ARBA" id="ARBA00009881"/>
    </source>
</evidence>
<keyword evidence="3" id="KW-0216">Detoxification</keyword>
<dbReference type="Pfam" id="PF03060">
    <property type="entry name" value="NMO"/>
    <property type="match status" value="1"/>
</dbReference>